<accession>X1CGQ9</accession>
<dbReference type="Gene3D" id="3.90.220.20">
    <property type="entry name" value="DNA methylase specificity domains"/>
    <property type="match status" value="1"/>
</dbReference>
<dbReference type="GO" id="GO:0003677">
    <property type="term" value="F:DNA binding"/>
    <property type="evidence" value="ECO:0007669"/>
    <property type="project" value="UniProtKB-KW"/>
</dbReference>
<feature type="non-terminal residue" evidence="3">
    <location>
        <position position="143"/>
    </location>
</feature>
<dbReference type="EMBL" id="BART01034689">
    <property type="protein sequence ID" value="GAH06842.1"/>
    <property type="molecule type" value="Genomic_DNA"/>
</dbReference>
<organism evidence="3">
    <name type="scientific">marine sediment metagenome</name>
    <dbReference type="NCBI Taxonomy" id="412755"/>
    <lineage>
        <taxon>unclassified sequences</taxon>
        <taxon>metagenomes</taxon>
        <taxon>ecological metagenomes</taxon>
    </lineage>
</organism>
<comment type="caution">
    <text evidence="3">The sequence shown here is derived from an EMBL/GenBank/DDBJ whole genome shotgun (WGS) entry which is preliminary data.</text>
</comment>
<proteinExistence type="predicted"/>
<sequence length="143" mass="16905">MNNHPQNFRWAELSSLPSTWIVVRLGEYIEEIKEKNKSNKEYPVFTVSNLYGFILSNDFFNKQVYSKKLNTYKIVHRNFFAYNPYRINVGSIGLFKNKIGLVSPAYTVFKIKDMKKLYPEFLFGLLKSPFYISQIKKYSMSRG</sequence>
<evidence type="ECO:0000313" key="3">
    <source>
        <dbReference type="EMBL" id="GAH06842.1"/>
    </source>
</evidence>
<dbReference type="InterPro" id="IPR044946">
    <property type="entry name" value="Restrct_endonuc_typeI_TRD_sf"/>
</dbReference>
<keyword evidence="2" id="KW-0238">DNA-binding</keyword>
<evidence type="ECO:0000256" key="1">
    <source>
        <dbReference type="ARBA" id="ARBA00022747"/>
    </source>
</evidence>
<protein>
    <recommendedName>
        <fullName evidence="4">Type I restriction modification DNA specificity domain-containing protein</fullName>
    </recommendedName>
</protein>
<evidence type="ECO:0000256" key="2">
    <source>
        <dbReference type="ARBA" id="ARBA00023125"/>
    </source>
</evidence>
<reference evidence="3" key="1">
    <citation type="journal article" date="2014" name="Front. Microbiol.">
        <title>High frequency of phylogenetically diverse reductive dehalogenase-homologous genes in deep subseafloor sedimentary metagenomes.</title>
        <authorList>
            <person name="Kawai M."/>
            <person name="Futagami T."/>
            <person name="Toyoda A."/>
            <person name="Takaki Y."/>
            <person name="Nishi S."/>
            <person name="Hori S."/>
            <person name="Arai W."/>
            <person name="Tsubouchi T."/>
            <person name="Morono Y."/>
            <person name="Uchiyama I."/>
            <person name="Ito T."/>
            <person name="Fujiyama A."/>
            <person name="Inagaki F."/>
            <person name="Takami H."/>
        </authorList>
    </citation>
    <scope>NUCLEOTIDE SEQUENCE</scope>
    <source>
        <strain evidence="3">Expedition CK06-06</strain>
    </source>
</reference>
<dbReference type="SUPFAM" id="SSF116734">
    <property type="entry name" value="DNA methylase specificity domain"/>
    <property type="match status" value="1"/>
</dbReference>
<gene>
    <name evidence="3" type="ORF">S01H4_59204</name>
</gene>
<name>X1CGQ9_9ZZZZ</name>
<dbReference type="GO" id="GO:0009307">
    <property type="term" value="P:DNA restriction-modification system"/>
    <property type="evidence" value="ECO:0007669"/>
    <property type="project" value="UniProtKB-KW"/>
</dbReference>
<keyword evidence="1" id="KW-0680">Restriction system</keyword>
<dbReference type="AlphaFoldDB" id="X1CGQ9"/>
<evidence type="ECO:0008006" key="4">
    <source>
        <dbReference type="Google" id="ProtNLM"/>
    </source>
</evidence>